<reference evidence="9 10" key="1">
    <citation type="submission" date="2019-10" db="EMBL/GenBank/DDBJ databases">
        <title>Nonomuraea sp. nov., isolated from Phyllanthus amarus.</title>
        <authorList>
            <person name="Klykleung N."/>
            <person name="Tanasupawat S."/>
        </authorList>
    </citation>
    <scope>NUCLEOTIDE SEQUENCE [LARGE SCALE GENOMIC DNA]</scope>
    <source>
        <strain evidence="9 10">CR1-09</strain>
    </source>
</reference>
<evidence type="ECO:0000256" key="6">
    <source>
        <dbReference type="PIRSR" id="PIRSR606710-2"/>
    </source>
</evidence>
<dbReference type="InterPro" id="IPR023296">
    <property type="entry name" value="Glyco_hydro_beta-prop_sf"/>
</dbReference>
<dbReference type="Gene3D" id="2.115.10.20">
    <property type="entry name" value="Glycosyl hydrolase domain, family 43"/>
    <property type="match status" value="1"/>
</dbReference>
<dbReference type="SUPFAM" id="SSF75005">
    <property type="entry name" value="Arabinanase/levansucrase/invertase"/>
    <property type="match status" value="1"/>
</dbReference>
<dbReference type="CDD" id="cd18616">
    <property type="entry name" value="GH43_ABN-like"/>
    <property type="match status" value="1"/>
</dbReference>
<gene>
    <name evidence="9" type="ORF">FH610_017975</name>
</gene>
<dbReference type="PANTHER" id="PTHR43301">
    <property type="entry name" value="ARABINAN ENDO-1,5-ALPHA-L-ARABINOSIDASE"/>
    <property type="match status" value="1"/>
</dbReference>
<organism evidence="9 10">
    <name type="scientific">Microbispora catharanthi</name>
    <dbReference type="NCBI Taxonomy" id="1712871"/>
    <lineage>
        <taxon>Bacteria</taxon>
        <taxon>Bacillati</taxon>
        <taxon>Actinomycetota</taxon>
        <taxon>Actinomycetes</taxon>
        <taxon>Streptosporangiales</taxon>
        <taxon>Streptosporangiaceae</taxon>
        <taxon>Microbispora</taxon>
    </lineage>
</organism>
<dbReference type="SUPFAM" id="SSF49899">
    <property type="entry name" value="Concanavalin A-like lectins/glucanases"/>
    <property type="match status" value="1"/>
</dbReference>
<dbReference type="InterPro" id="IPR041542">
    <property type="entry name" value="GH43_C2"/>
</dbReference>
<evidence type="ECO:0000313" key="10">
    <source>
        <dbReference type="Proteomes" id="UP000313066"/>
    </source>
</evidence>
<dbReference type="Pfam" id="PF17851">
    <property type="entry name" value="GH43_C2"/>
    <property type="match status" value="1"/>
</dbReference>
<evidence type="ECO:0000259" key="8">
    <source>
        <dbReference type="Pfam" id="PF17851"/>
    </source>
</evidence>
<dbReference type="PANTHER" id="PTHR43301:SF3">
    <property type="entry name" value="ARABINAN ENDO-1,5-ALPHA-L-ARABINOSIDASE A-RELATED"/>
    <property type="match status" value="1"/>
</dbReference>
<dbReference type="InterPro" id="IPR013320">
    <property type="entry name" value="ConA-like_dom_sf"/>
</dbReference>
<evidence type="ECO:0000256" key="2">
    <source>
        <dbReference type="ARBA" id="ARBA00009865"/>
    </source>
</evidence>
<dbReference type="EMBL" id="VDMA02000008">
    <property type="protein sequence ID" value="KAB8184200.1"/>
    <property type="molecule type" value="Genomic_DNA"/>
</dbReference>
<dbReference type="Proteomes" id="UP000313066">
    <property type="component" value="Unassembled WGS sequence"/>
</dbReference>
<protein>
    <submittedName>
        <fullName evidence="9">Family 43 glycosylhydrolase</fullName>
    </submittedName>
</protein>
<evidence type="ECO:0000256" key="1">
    <source>
        <dbReference type="ARBA" id="ARBA00004834"/>
    </source>
</evidence>
<dbReference type="AlphaFoldDB" id="A0A5N6BV62"/>
<comment type="pathway">
    <text evidence="1">Glycan metabolism; L-arabinan degradation.</text>
</comment>
<evidence type="ECO:0000256" key="7">
    <source>
        <dbReference type="SAM" id="MobiDB-lite"/>
    </source>
</evidence>
<evidence type="ECO:0000256" key="4">
    <source>
        <dbReference type="ARBA" id="ARBA00023295"/>
    </source>
</evidence>
<dbReference type="Gene3D" id="2.60.120.200">
    <property type="match status" value="1"/>
</dbReference>
<dbReference type="GO" id="GO:0005975">
    <property type="term" value="P:carbohydrate metabolic process"/>
    <property type="evidence" value="ECO:0007669"/>
    <property type="project" value="InterPro"/>
</dbReference>
<feature type="domain" description="Beta-xylosidase C-terminal Concanavalin A-like" evidence="8">
    <location>
        <begin position="617"/>
        <end position="727"/>
    </location>
</feature>
<name>A0A5N6BV62_9ACTN</name>
<comment type="caution">
    <text evidence="9">The sequence shown here is derived from an EMBL/GenBank/DDBJ whole genome shotgun (WGS) entry which is preliminary data.</text>
</comment>
<proteinExistence type="inferred from homology"/>
<evidence type="ECO:0000313" key="9">
    <source>
        <dbReference type="EMBL" id="KAB8184200.1"/>
    </source>
</evidence>
<feature type="active site" description="Proton acceptor" evidence="5">
    <location>
        <position position="112"/>
    </location>
</feature>
<feature type="site" description="Important for catalytic activity, responsible for pKa modulation of the active site Glu and correct orientation of both the proton donor and substrate" evidence="6">
    <location>
        <position position="228"/>
    </location>
</feature>
<comment type="similarity">
    <text evidence="2">Belongs to the glycosyl hydrolase 43 family.</text>
</comment>
<keyword evidence="3 9" id="KW-0378">Hydrolase</keyword>
<dbReference type="InterPro" id="IPR050727">
    <property type="entry name" value="GH43_arabinanases"/>
</dbReference>
<dbReference type="Gene3D" id="2.60.120.560">
    <property type="entry name" value="Exo-inulinase, domain 1"/>
    <property type="match status" value="1"/>
</dbReference>
<accession>A0A5N6BV62</accession>
<feature type="active site" description="Proton donor" evidence="5">
    <location>
        <position position="275"/>
    </location>
</feature>
<dbReference type="GO" id="GO:0004553">
    <property type="term" value="F:hydrolase activity, hydrolyzing O-glycosyl compounds"/>
    <property type="evidence" value="ECO:0007669"/>
    <property type="project" value="InterPro"/>
</dbReference>
<feature type="region of interest" description="Disordered" evidence="7">
    <location>
        <begin position="1"/>
        <end position="42"/>
    </location>
</feature>
<evidence type="ECO:0000256" key="3">
    <source>
        <dbReference type="ARBA" id="ARBA00022801"/>
    </source>
</evidence>
<dbReference type="Pfam" id="PF04616">
    <property type="entry name" value="Glyco_hydro_43"/>
    <property type="match status" value="1"/>
</dbReference>
<dbReference type="InterPro" id="IPR006710">
    <property type="entry name" value="Glyco_hydro_43"/>
</dbReference>
<keyword evidence="4" id="KW-0326">Glycosidase</keyword>
<sequence length="821" mass="86842">MSGILTKASDQHGHLPDKLPGILPHPPEAAEAPGTRDSDGVSTEKFHLSTVLAVRQLVIGALLLASSVVPATLPAQASTAQASTAQSSTVQAASGPTYANPVSGGAVQTFPDPTMIRGKDGLWYAYGTTNPIDGKNEHILPMLTSPDMVHWTYAGDVYTGDDHPSWWPNGTRPWAPDIRYVDGTYHLTYALSTGGVGLATSPHPTGPWTDHGMIVRAGGSGCPTGNIDQAMYTDVNGDNYLYWGSYDTICGAKMNAEATEVTGPVTQIARGRRMEGGFVVRRDDKYYLFFSDAGCCDGAFSGYTVKVGRSDGPLGPFTTPTGVDLMDLTSKDGIVLAANGNGWAGPGHNAVQTDLSGQDWLVYHAIPSSAPEFGPVTTTWGTTIGNLSRRPLMIDRLDWIDGWPVVRAGAGPSTGEQPAPVTTWTVGGTFNEGKDGWTGPWKLASDPDSLGYLSGKGVTSELSDDRVQGDVRVEADLRLGADGDAAGLFVTRENGARNITAWLDREQGALVVTAKVNGKTTTASSPLPASFDYGSWHNVAAERRGNALVVSVSADRLGDPLATVSMTLPDGAPTSGAIGVTTRGAADADNVGAAPLYQPVTERVPDPVLGTRLPAYSDEFDGTGSPTGWTKVRNPSATLSNGSLVWPTQNAELYLGNNSASILLRDAPQGDFAVETKLTFNGTKGNQQAGLLLYENDDRWLKLTHSILPLNQGNGAVLHQTEFGKEGPRPGTTPPTAVANAPMFGGPAAETTWLRLLYHYDQENGEHDVRMASSTDGTHWIWGGTWSLPRTGPVKIGLVSMNTAGATATFDYLRTYEVTSR</sequence>
<evidence type="ECO:0000256" key="5">
    <source>
        <dbReference type="PIRSR" id="PIRSR606710-1"/>
    </source>
</evidence>
<keyword evidence="10" id="KW-1185">Reference proteome</keyword>